<dbReference type="PANTHER" id="PTHR33988:SF2">
    <property type="entry name" value="ENDORIBONUCLEASE MAZF"/>
    <property type="match status" value="1"/>
</dbReference>
<accession>A0A285UIU6</accession>
<dbReference type="PANTHER" id="PTHR33988">
    <property type="entry name" value="ENDORIBONUCLEASE MAZF-RELATED"/>
    <property type="match status" value="1"/>
</dbReference>
<dbReference type="GO" id="GO:0016075">
    <property type="term" value="P:rRNA catabolic process"/>
    <property type="evidence" value="ECO:0007669"/>
    <property type="project" value="TreeGrafter"/>
</dbReference>
<dbReference type="AlphaFoldDB" id="A0A285UIU6"/>
<gene>
    <name evidence="3" type="ORF">SAMN05877842_11129</name>
</gene>
<keyword evidence="2" id="KW-1277">Toxin-antitoxin system</keyword>
<dbReference type="SUPFAM" id="SSF50118">
    <property type="entry name" value="Cell growth inhibitor/plasmid maintenance toxic component"/>
    <property type="match status" value="1"/>
</dbReference>
<keyword evidence="3" id="KW-0540">Nuclease</keyword>
<dbReference type="InterPro" id="IPR003477">
    <property type="entry name" value="PemK-like"/>
</dbReference>
<evidence type="ECO:0000313" key="3">
    <source>
        <dbReference type="EMBL" id="SOC41769.1"/>
    </source>
</evidence>
<dbReference type="InterPro" id="IPR011067">
    <property type="entry name" value="Plasmid_toxin/cell-grow_inhib"/>
</dbReference>
<dbReference type="GO" id="GO:0003677">
    <property type="term" value="F:DNA binding"/>
    <property type="evidence" value="ECO:0007669"/>
    <property type="project" value="InterPro"/>
</dbReference>
<dbReference type="GO" id="GO:0004521">
    <property type="term" value="F:RNA endonuclease activity"/>
    <property type="evidence" value="ECO:0007669"/>
    <property type="project" value="TreeGrafter"/>
</dbReference>
<sequence>MSKREYEKEAIIDEKDQDKLINELNSIFPEIKKPFFKKTIDLIKNIPLLIKLHYNSKENKRLQSLDKNKLKQHPIRPTRGQIFNAEIGENIGSELSGNHLVIIMQNDQGNKLAEKVNVLPIEGDGNKGKRPIYEKLTNDDLEWGKIDKDPSRIVITNIMTLDKARLGIRIGKVKKTKMNEISRLLKGQLGL</sequence>
<dbReference type="Proteomes" id="UP000219252">
    <property type="component" value="Unassembled WGS sequence"/>
</dbReference>
<keyword evidence="3" id="KW-0378">Hydrolase</keyword>
<protein>
    <submittedName>
        <fullName evidence="3">mRNA-degrading endonuclease toxin of MazEF toxin-antitoxin module</fullName>
    </submittedName>
</protein>
<evidence type="ECO:0000256" key="2">
    <source>
        <dbReference type="ARBA" id="ARBA00022649"/>
    </source>
</evidence>
<evidence type="ECO:0000256" key="1">
    <source>
        <dbReference type="ARBA" id="ARBA00007521"/>
    </source>
</evidence>
<comment type="similarity">
    <text evidence="1">Belongs to the PemK/MazF family.</text>
</comment>
<reference evidence="4" key="1">
    <citation type="submission" date="2017-08" db="EMBL/GenBank/DDBJ databases">
        <authorList>
            <person name="Varghese N."/>
            <person name="Submissions S."/>
        </authorList>
    </citation>
    <scope>NUCLEOTIDE SEQUENCE [LARGE SCALE GENOMIC DNA]</scope>
    <source>
        <strain evidence="4">JC23</strain>
    </source>
</reference>
<dbReference type="EMBL" id="OBQC01000011">
    <property type="protein sequence ID" value="SOC41769.1"/>
    <property type="molecule type" value="Genomic_DNA"/>
</dbReference>
<dbReference type="GO" id="GO:0006402">
    <property type="term" value="P:mRNA catabolic process"/>
    <property type="evidence" value="ECO:0007669"/>
    <property type="project" value="TreeGrafter"/>
</dbReference>
<keyword evidence="3" id="KW-0255">Endonuclease</keyword>
<dbReference type="Pfam" id="PF02452">
    <property type="entry name" value="PemK_toxin"/>
    <property type="match status" value="1"/>
</dbReference>
<keyword evidence="4" id="KW-1185">Reference proteome</keyword>
<dbReference type="Gene3D" id="2.30.30.110">
    <property type="match status" value="1"/>
</dbReference>
<dbReference type="RefSeq" id="WP_235864601.1">
    <property type="nucleotide sequence ID" value="NZ_OBQC01000011.1"/>
</dbReference>
<name>A0A285UIU6_9BACL</name>
<organism evidence="3 4">
    <name type="scientific">Ureibacillus acetophenoni</name>
    <dbReference type="NCBI Taxonomy" id="614649"/>
    <lineage>
        <taxon>Bacteria</taxon>
        <taxon>Bacillati</taxon>
        <taxon>Bacillota</taxon>
        <taxon>Bacilli</taxon>
        <taxon>Bacillales</taxon>
        <taxon>Caryophanaceae</taxon>
        <taxon>Ureibacillus</taxon>
    </lineage>
</organism>
<evidence type="ECO:0000313" key="4">
    <source>
        <dbReference type="Proteomes" id="UP000219252"/>
    </source>
</evidence>
<proteinExistence type="inferred from homology"/>